<evidence type="ECO:0000256" key="2">
    <source>
        <dbReference type="SAM" id="Phobius"/>
    </source>
</evidence>
<dbReference type="EMBL" id="FUKJ01000401">
    <property type="protein sequence ID" value="SJM95100.1"/>
    <property type="molecule type" value="Genomic_DNA"/>
</dbReference>
<organism evidence="3 4">
    <name type="scientific">Crenothrix polyspora</name>
    <dbReference type="NCBI Taxonomy" id="360316"/>
    <lineage>
        <taxon>Bacteria</taxon>
        <taxon>Pseudomonadati</taxon>
        <taxon>Pseudomonadota</taxon>
        <taxon>Gammaproteobacteria</taxon>
        <taxon>Methylococcales</taxon>
        <taxon>Crenotrichaceae</taxon>
        <taxon>Crenothrix</taxon>
    </lineage>
</organism>
<keyword evidence="2" id="KW-1133">Transmembrane helix</keyword>
<dbReference type="InterPro" id="IPR014345">
    <property type="entry name" value="XrtA_polysacc_chain"/>
</dbReference>
<keyword evidence="1" id="KW-0175">Coiled coil</keyword>
<sequence>MQEQISEIIYYAKGALRYKWHGIVVAWMVCLIGWLFVLAMPNKYTSEAKVHVETRTMLQPLLQGMTIQSDVRGLLRVMQLLMFTQSNLEEIIKLSDLGKTVQTEAERQGLIARLKKDIQINGGGDDIFSIKYEALDPDMAKNVVQAVLTVFSEQTHKSTISGADVAKKFIDEQIRDYETRLRNAEKARENFKRANYGLLPGEGGDQIAQVQSTASLLADAKMKLNETLSRRDVLLAQMNEIKESDADWSVTDLQQDQHLSEEDTTIDVLTTRKKELLVRYTEKHPEIVSINKTIALMKSRKLHAERVEPEANPLIKPSVMANPYIQTIKVALNESEAEVASSQSRVKELQQRVDKIGTELNSRLTVETELKNLNRDYDAIKSNYEKLLESREQAKMSEKVDNQAEALKFKIADAPNKPLKSSSPNRELLFSAIFLGGGVCGLGLALLLYFIRPTIMSTLQLRQLTGLPVLGSVSLKITGDKVEKYRKDRIRYSFAGVGLVVIYVGFMAIEMLGIKFFSLSKLLQSIT</sequence>
<keyword evidence="2" id="KW-0472">Membrane</keyword>
<reference evidence="4" key="1">
    <citation type="submission" date="2017-02" db="EMBL/GenBank/DDBJ databases">
        <authorList>
            <person name="Daims H."/>
        </authorList>
    </citation>
    <scope>NUCLEOTIDE SEQUENCE [LARGE SCALE GENOMIC DNA]</scope>
</reference>
<name>A0A1R4HGV3_9GAMM</name>
<keyword evidence="4" id="KW-1185">Reference proteome</keyword>
<proteinExistence type="predicted"/>
<evidence type="ECO:0000313" key="3">
    <source>
        <dbReference type="EMBL" id="SJM95100.1"/>
    </source>
</evidence>
<protein>
    <submittedName>
        <fullName evidence="3">Putative Polysaccharide chain length determinant protein</fullName>
    </submittedName>
</protein>
<dbReference type="RefSeq" id="WP_087148060.1">
    <property type="nucleotide sequence ID" value="NZ_FUKJ01000401.1"/>
</dbReference>
<dbReference type="NCBIfam" id="TIGR03007">
    <property type="entry name" value="pepcterm_ChnLen"/>
    <property type="match status" value="1"/>
</dbReference>
<dbReference type="AlphaFoldDB" id="A0A1R4HGV3"/>
<feature type="coiled-coil region" evidence="1">
    <location>
        <begin position="167"/>
        <end position="194"/>
    </location>
</feature>
<dbReference type="Proteomes" id="UP000195442">
    <property type="component" value="Unassembled WGS sequence"/>
</dbReference>
<accession>A0A1R4HGV3</accession>
<evidence type="ECO:0000256" key="1">
    <source>
        <dbReference type="SAM" id="Coils"/>
    </source>
</evidence>
<feature type="transmembrane region" description="Helical" evidence="2">
    <location>
        <begin position="20"/>
        <end position="40"/>
    </location>
</feature>
<feature type="transmembrane region" description="Helical" evidence="2">
    <location>
        <begin position="428"/>
        <end position="451"/>
    </location>
</feature>
<dbReference type="PANTHER" id="PTHR32309">
    <property type="entry name" value="TYROSINE-PROTEIN KINASE"/>
    <property type="match status" value="1"/>
</dbReference>
<feature type="transmembrane region" description="Helical" evidence="2">
    <location>
        <begin position="494"/>
        <end position="517"/>
    </location>
</feature>
<keyword evidence="2" id="KW-0812">Transmembrane</keyword>
<feature type="coiled-coil region" evidence="1">
    <location>
        <begin position="332"/>
        <end position="390"/>
    </location>
</feature>
<dbReference type="InterPro" id="IPR050445">
    <property type="entry name" value="Bact_polysacc_biosynth/exp"/>
</dbReference>
<evidence type="ECO:0000313" key="4">
    <source>
        <dbReference type="Proteomes" id="UP000195442"/>
    </source>
</evidence>
<dbReference type="PANTHER" id="PTHR32309:SF31">
    <property type="entry name" value="CAPSULAR EXOPOLYSACCHARIDE FAMILY"/>
    <property type="match status" value="1"/>
</dbReference>
<gene>
    <name evidence="3" type="ORF">CRENPOLYSF2_460002</name>
</gene>
<dbReference type="OrthoDB" id="9795292at2"/>